<feature type="transmembrane region" description="Helical" evidence="2">
    <location>
        <begin position="158"/>
        <end position="181"/>
    </location>
</feature>
<dbReference type="InterPro" id="IPR047130">
    <property type="entry name" value="7TM_GPCR_Srsx_nematod"/>
</dbReference>
<dbReference type="PANTHER" id="PTHR23360">
    <property type="entry name" value="G-PROTEIN COUPLED RECEPTORS FAMILY 1 PROFILE DOMAIN-CONTAINING PROTEIN-RELATED"/>
    <property type="match status" value="1"/>
</dbReference>
<dbReference type="InterPro" id="IPR019420">
    <property type="entry name" value="7TM_GPCR_serpentine_rcpt_Srbc"/>
</dbReference>
<dbReference type="AlphaFoldDB" id="A0A914N185"/>
<accession>A0A914N185</accession>
<protein>
    <submittedName>
        <fullName evidence="4">G_PROTEIN_RECEP_F1_2 domain-containing protein</fullName>
    </submittedName>
</protein>
<feature type="transmembrane region" description="Helical" evidence="2">
    <location>
        <begin position="118"/>
        <end position="137"/>
    </location>
</feature>
<dbReference type="WBParaSite" id="Minc3s03471g33938">
    <property type="protein sequence ID" value="Minc3s03471g33938"/>
    <property type="gene ID" value="Minc3s03471g33938"/>
</dbReference>
<dbReference type="Gene3D" id="1.20.1070.10">
    <property type="entry name" value="Rhodopsin 7-helix transmembrane proteins"/>
    <property type="match status" value="1"/>
</dbReference>
<feature type="transmembrane region" description="Helical" evidence="2">
    <location>
        <begin position="40"/>
        <end position="58"/>
    </location>
</feature>
<sequence length="322" mass="36300">MLTSSSSSPYISDPTDPNSGPSGYDDNQLIALIRFHSIDIIIGCISSFLCALTFLIFISSKQFFLHNKLLALLALADLFTSIGVLDLGLMRKGLFTTVMETSRVPIETSWTCAGKPFVYLRLLGALIPPGIVFWISIERFVAVYASDFYRKHIIKHQNIPSLVILIYTIIAITTAYTIAWLNRNKGAVEAYCGRKVAFTKSYTTYVYLADVLGFVIALLVNCITLCRLGHLYSQRENRFEVKKQVRRIHYLLLISIMSTLTVAISNGISLVSAWFGRVSLNKFVKSGDNLLRIFFFLHKLVGRPVMFQYCFIIIIFLPSPSF</sequence>
<dbReference type="Pfam" id="PF10316">
    <property type="entry name" value="7TM_GPCR_Srbc"/>
    <property type="match status" value="1"/>
</dbReference>
<feature type="transmembrane region" description="Helical" evidence="2">
    <location>
        <begin position="205"/>
        <end position="229"/>
    </location>
</feature>
<organism evidence="3 4">
    <name type="scientific">Meloidogyne incognita</name>
    <name type="common">Southern root-knot nematode worm</name>
    <name type="synonym">Oxyuris incognita</name>
    <dbReference type="NCBI Taxonomy" id="6306"/>
    <lineage>
        <taxon>Eukaryota</taxon>
        <taxon>Metazoa</taxon>
        <taxon>Ecdysozoa</taxon>
        <taxon>Nematoda</taxon>
        <taxon>Chromadorea</taxon>
        <taxon>Rhabditida</taxon>
        <taxon>Tylenchina</taxon>
        <taxon>Tylenchomorpha</taxon>
        <taxon>Tylenchoidea</taxon>
        <taxon>Meloidogynidae</taxon>
        <taxon>Meloidogyninae</taxon>
        <taxon>Meloidogyne</taxon>
        <taxon>Meloidogyne incognita group</taxon>
    </lineage>
</organism>
<dbReference type="Proteomes" id="UP000887563">
    <property type="component" value="Unplaced"/>
</dbReference>
<evidence type="ECO:0000256" key="2">
    <source>
        <dbReference type="SAM" id="Phobius"/>
    </source>
</evidence>
<evidence type="ECO:0000313" key="4">
    <source>
        <dbReference type="WBParaSite" id="Minc3s03471g33938"/>
    </source>
</evidence>
<keyword evidence="2" id="KW-1133">Transmembrane helix</keyword>
<reference evidence="4" key="1">
    <citation type="submission" date="2022-11" db="UniProtKB">
        <authorList>
            <consortium name="WormBaseParasite"/>
        </authorList>
    </citation>
    <scope>IDENTIFICATION</scope>
</reference>
<feature type="region of interest" description="Disordered" evidence="1">
    <location>
        <begin position="1"/>
        <end position="22"/>
    </location>
</feature>
<feature type="transmembrane region" description="Helical" evidence="2">
    <location>
        <begin position="295"/>
        <end position="317"/>
    </location>
</feature>
<name>A0A914N185_MELIC</name>
<keyword evidence="3" id="KW-1185">Reference proteome</keyword>
<proteinExistence type="predicted"/>
<keyword evidence="2" id="KW-0472">Membrane</keyword>
<feature type="transmembrane region" description="Helical" evidence="2">
    <location>
        <begin position="70"/>
        <end position="90"/>
    </location>
</feature>
<dbReference type="PANTHER" id="PTHR23360:SF29">
    <property type="entry name" value="G_PROTEIN_RECEP_F1_2 DOMAIN-CONTAINING PROTEIN"/>
    <property type="match status" value="1"/>
</dbReference>
<keyword evidence="2" id="KW-0812">Transmembrane</keyword>
<evidence type="ECO:0000256" key="1">
    <source>
        <dbReference type="SAM" id="MobiDB-lite"/>
    </source>
</evidence>
<feature type="transmembrane region" description="Helical" evidence="2">
    <location>
        <begin position="250"/>
        <end position="275"/>
    </location>
</feature>
<evidence type="ECO:0000313" key="3">
    <source>
        <dbReference type="Proteomes" id="UP000887563"/>
    </source>
</evidence>